<dbReference type="EMBL" id="JANPWB010000014">
    <property type="protein sequence ID" value="KAJ1097392.1"/>
    <property type="molecule type" value="Genomic_DNA"/>
</dbReference>
<protein>
    <submittedName>
        <fullName evidence="2">Uncharacterized protein</fullName>
    </submittedName>
</protein>
<feature type="region of interest" description="Disordered" evidence="1">
    <location>
        <begin position="45"/>
        <end position="126"/>
    </location>
</feature>
<feature type="compositionally biased region" description="Basic residues" evidence="1">
    <location>
        <begin position="63"/>
        <end position="73"/>
    </location>
</feature>
<proteinExistence type="predicted"/>
<dbReference type="Proteomes" id="UP001066276">
    <property type="component" value="Chromosome 10"/>
</dbReference>
<comment type="caution">
    <text evidence="2">The sequence shown here is derived from an EMBL/GenBank/DDBJ whole genome shotgun (WGS) entry which is preliminary data.</text>
</comment>
<sequence>MGGAGASPHVFSFHPLPVSDSPPCPPGAPLRFSAGFWTPVRLQIKIPSSRGISGARASATAPARHRKPPRRSGRAPGPPGRTRASRAGTAPFTPRSPPRSEGGARRRPSGRDPPSGRASALTGLLAAPQPAAVDFVGDPKPTSGLPGASRSGRHLELLFTGAAGSPYEGELPAFHQFAPTDFSTGPRDTGAPCTAFFRSLGPRWLKADDGGVQSTLRVRPPS</sequence>
<gene>
    <name evidence="2" type="ORF">NDU88_002512</name>
</gene>
<evidence type="ECO:0000313" key="3">
    <source>
        <dbReference type="Proteomes" id="UP001066276"/>
    </source>
</evidence>
<feature type="compositionally biased region" description="Low complexity" evidence="1">
    <location>
        <begin position="48"/>
        <end position="61"/>
    </location>
</feature>
<dbReference type="AlphaFoldDB" id="A0AAV7M161"/>
<reference evidence="2" key="1">
    <citation type="journal article" date="2022" name="bioRxiv">
        <title>Sequencing and chromosome-scale assembly of the giantPleurodeles waltlgenome.</title>
        <authorList>
            <person name="Brown T."/>
            <person name="Elewa A."/>
            <person name="Iarovenko S."/>
            <person name="Subramanian E."/>
            <person name="Araus A.J."/>
            <person name="Petzold A."/>
            <person name="Susuki M."/>
            <person name="Suzuki K.-i.T."/>
            <person name="Hayashi T."/>
            <person name="Toyoda A."/>
            <person name="Oliveira C."/>
            <person name="Osipova E."/>
            <person name="Leigh N.D."/>
            <person name="Simon A."/>
            <person name="Yun M.H."/>
        </authorList>
    </citation>
    <scope>NUCLEOTIDE SEQUENCE</scope>
    <source>
        <strain evidence="2">20211129_DDA</strain>
        <tissue evidence="2">Liver</tissue>
    </source>
</reference>
<keyword evidence="3" id="KW-1185">Reference proteome</keyword>
<organism evidence="2 3">
    <name type="scientific">Pleurodeles waltl</name>
    <name type="common">Iberian ribbed newt</name>
    <dbReference type="NCBI Taxonomy" id="8319"/>
    <lineage>
        <taxon>Eukaryota</taxon>
        <taxon>Metazoa</taxon>
        <taxon>Chordata</taxon>
        <taxon>Craniata</taxon>
        <taxon>Vertebrata</taxon>
        <taxon>Euteleostomi</taxon>
        <taxon>Amphibia</taxon>
        <taxon>Batrachia</taxon>
        <taxon>Caudata</taxon>
        <taxon>Salamandroidea</taxon>
        <taxon>Salamandridae</taxon>
        <taxon>Pleurodelinae</taxon>
        <taxon>Pleurodeles</taxon>
    </lineage>
</organism>
<evidence type="ECO:0000313" key="2">
    <source>
        <dbReference type="EMBL" id="KAJ1097392.1"/>
    </source>
</evidence>
<name>A0AAV7M161_PLEWA</name>
<accession>A0AAV7M161</accession>
<evidence type="ECO:0000256" key="1">
    <source>
        <dbReference type="SAM" id="MobiDB-lite"/>
    </source>
</evidence>